<name>A0ABS7PRK7_9SPHN</name>
<proteinExistence type="predicted"/>
<dbReference type="Pfam" id="PF06821">
    <property type="entry name" value="Ser_hydrolase"/>
    <property type="match status" value="1"/>
</dbReference>
<dbReference type="Proteomes" id="UP000706039">
    <property type="component" value="Unassembled WGS sequence"/>
</dbReference>
<gene>
    <name evidence="2" type="ORF">K7G82_16280</name>
</gene>
<protein>
    <submittedName>
        <fullName evidence="2">Alpha/beta hydrolase</fullName>
    </submittedName>
</protein>
<dbReference type="InterPro" id="IPR010662">
    <property type="entry name" value="RBBP9/YdeN"/>
</dbReference>
<dbReference type="Gene3D" id="3.40.50.1820">
    <property type="entry name" value="alpha/beta hydrolase"/>
    <property type="match status" value="1"/>
</dbReference>
<keyword evidence="2" id="KW-0378">Hydrolase</keyword>
<comment type="caution">
    <text evidence="2">The sequence shown here is derived from an EMBL/GenBank/DDBJ whole genome shotgun (WGS) entry which is preliminary data.</text>
</comment>
<evidence type="ECO:0000313" key="3">
    <source>
        <dbReference type="Proteomes" id="UP000706039"/>
    </source>
</evidence>
<feature type="region of interest" description="Disordered" evidence="1">
    <location>
        <begin position="198"/>
        <end position="227"/>
    </location>
</feature>
<dbReference type="InterPro" id="IPR029058">
    <property type="entry name" value="AB_hydrolase_fold"/>
</dbReference>
<dbReference type="RefSeq" id="WP_222990974.1">
    <property type="nucleotide sequence ID" value="NZ_JAINVV010000008.1"/>
</dbReference>
<dbReference type="GO" id="GO:0016787">
    <property type="term" value="F:hydrolase activity"/>
    <property type="evidence" value="ECO:0007669"/>
    <property type="project" value="UniProtKB-KW"/>
</dbReference>
<reference evidence="2 3" key="1">
    <citation type="submission" date="2021-08" db="EMBL/GenBank/DDBJ databases">
        <authorList>
            <person name="Tuo L."/>
        </authorList>
    </citation>
    <scope>NUCLEOTIDE SEQUENCE [LARGE SCALE GENOMIC DNA]</scope>
    <source>
        <strain evidence="2 3">JCM 31229</strain>
    </source>
</reference>
<organism evidence="2 3">
    <name type="scientific">Sphingomonas colocasiae</name>
    <dbReference type="NCBI Taxonomy" id="1848973"/>
    <lineage>
        <taxon>Bacteria</taxon>
        <taxon>Pseudomonadati</taxon>
        <taxon>Pseudomonadota</taxon>
        <taxon>Alphaproteobacteria</taxon>
        <taxon>Sphingomonadales</taxon>
        <taxon>Sphingomonadaceae</taxon>
        <taxon>Sphingomonas</taxon>
    </lineage>
</organism>
<keyword evidence="3" id="KW-1185">Reference proteome</keyword>
<dbReference type="EMBL" id="JAINVV010000008">
    <property type="protein sequence ID" value="MBY8823863.1"/>
    <property type="molecule type" value="Genomic_DNA"/>
</dbReference>
<evidence type="ECO:0000256" key="1">
    <source>
        <dbReference type="SAM" id="MobiDB-lite"/>
    </source>
</evidence>
<accession>A0ABS7PRK7</accession>
<dbReference type="SUPFAM" id="SSF53474">
    <property type="entry name" value="alpha/beta-Hydrolases"/>
    <property type="match status" value="1"/>
</dbReference>
<evidence type="ECO:0000313" key="2">
    <source>
        <dbReference type="EMBL" id="MBY8823863.1"/>
    </source>
</evidence>
<sequence length="227" mass="24247">MVDHDFAGRGSTPLVLTVPGLNGSEPAHWQSIWEATRGDCDRVDLGMWSAPRRNPWVTKLDHAIKAAPAPIVLVAHSLGCLAVAWWAALEGQPYGWPVAGALLVAPPDCDRDGLSRPIGGFGPAPKVSLPFPSIVVASRNDDYCSIDRAHNMAKFWGSHFVDVGELGHINADSGLGAWLFGQRLLDRLIAAANERGRLAPEDRSAAGPWSLYPPADAPLGSAGDPRR</sequence>